<dbReference type="KEGG" id="cwa:CwatDRAFT_5276"/>
<keyword evidence="3 6" id="KW-0479">Metal-binding</keyword>
<evidence type="ECO:0000256" key="2">
    <source>
        <dbReference type="ARBA" id="ARBA00013106"/>
    </source>
</evidence>
<accession>Q4C910</accession>
<comment type="caution">
    <text evidence="7">The sequence shown here is derived from an EMBL/GenBank/DDBJ whole genome shotgun (WGS) entry which is preliminary data.</text>
</comment>
<dbReference type="GO" id="GO:0006020">
    <property type="term" value="P:inositol metabolic process"/>
    <property type="evidence" value="ECO:0007669"/>
    <property type="project" value="TreeGrafter"/>
</dbReference>
<keyword evidence="8" id="KW-1185">Reference proteome</keyword>
<feature type="binding site" evidence="6">
    <location>
        <position position="87"/>
    </location>
    <ligand>
        <name>Mg(2+)</name>
        <dbReference type="ChEBI" id="CHEBI:18420"/>
        <label>1</label>
        <note>catalytic</note>
    </ligand>
</feature>
<dbReference type="PROSITE" id="PS00630">
    <property type="entry name" value="IMP_2"/>
    <property type="match status" value="1"/>
</dbReference>
<evidence type="ECO:0000256" key="4">
    <source>
        <dbReference type="ARBA" id="ARBA00022801"/>
    </source>
</evidence>
<gene>
    <name evidence="7" type="ORF">CwatDRAFT_5276</name>
</gene>
<dbReference type="EC" id="3.1.3.25" evidence="2"/>
<proteinExistence type="predicted"/>
<dbReference type="GO" id="GO:0008934">
    <property type="term" value="F:inositol monophosphate 1-phosphatase activity"/>
    <property type="evidence" value="ECO:0007669"/>
    <property type="project" value="TreeGrafter"/>
</dbReference>
<dbReference type="GO" id="GO:0007165">
    <property type="term" value="P:signal transduction"/>
    <property type="evidence" value="ECO:0007669"/>
    <property type="project" value="TreeGrafter"/>
</dbReference>
<dbReference type="InterPro" id="IPR000760">
    <property type="entry name" value="Inositol_monophosphatase-like"/>
</dbReference>
<feature type="binding site" evidence="6">
    <location>
        <position position="212"/>
    </location>
    <ligand>
        <name>Mg(2+)</name>
        <dbReference type="ChEBI" id="CHEBI:18420"/>
        <label>1</label>
        <note>catalytic</note>
    </ligand>
</feature>
<evidence type="ECO:0000313" key="8">
    <source>
        <dbReference type="Proteomes" id="UP000003922"/>
    </source>
</evidence>
<comment type="catalytic activity">
    <reaction evidence="1">
        <text>a myo-inositol phosphate + H2O = myo-inositol + phosphate</text>
        <dbReference type="Rhea" id="RHEA:24056"/>
        <dbReference type="ChEBI" id="CHEBI:15377"/>
        <dbReference type="ChEBI" id="CHEBI:17268"/>
        <dbReference type="ChEBI" id="CHEBI:43474"/>
        <dbReference type="ChEBI" id="CHEBI:84139"/>
        <dbReference type="EC" id="3.1.3.25"/>
    </reaction>
</comment>
<sequence>MENREQFWSEVLVFCQKTTEAIAETLMEKAGNVSPTSKEDGSLVTESDRWADKTIREAIAEQFPDHGILTEETSHIFPEQDWCWIVDPIDGTTNFTRGVPIWAISLGLTYRGTPVFGFVYLPPLKQSFYGYWYGETGLSGPTGAYRDGQPITTSDDTPSKSHLFNLCARSIKILQKPFPCKIRMIGVASYNLLLVASGVAVGGVEATPKVWDIAAVWVIVQAAGGTFIFLKDPRLFPLTIGTDYGSKSIPSLVVNQERFVLLLKPLVECIL</sequence>
<dbReference type="InterPro" id="IPR020583">
    <property type="entry name" value="Inositol_monoP_metal-BS"/>
</dbReference>
<evidence type="ECO:0000256" key="1">
    <source>
        <dbReference type="ARBA" id="ARBA00001033"/>
    </source>
</evidence>
<protein>
    <recommendedName>
        <fullName evidence="2">inositol-phosphate phosphatase</fullName>
        <ecNumber evidence="2">3.1.3.25</ecNumber>
    </recommendedName>
</protein>
<evidence type="ECO:0000313" key="7">
    <source>
        <dbReference type="EMBL" id="EAM52111.1"/>
    </source>
</evidence>
<dbReference type="SUPFAM" id="SSF56655">
    <property type="entry name" value="Carbohydrate phosphatase"/>
    <property type="match status" value="1"/>
</dbReference>
<reference evidence="7" key="3">
    <citation type="submission" date="2016-12" db="EMBL/GenBank/DDBJ databases">
        <title>Annotation of the draft genome assembly of Crocosphaera watsonii WH 8501.</title>
        <authorList>
            <consortium name="US DOE Joint Genome Institute (JGI-ORNL)"/>
            <person name="Larimer F."/>
            <person name="Land M."/>
        </authorList>
    </citation>
    <scope>NUCLEOTIDE SEQUENCE</scope>
    <source>
        <strain evidence="7">WH 8501</strain>
    </source>
</reference>
<keyword evidence="5 6" id="KW-0460">Magnesium</keyword>
<name>Q4C910_CROWT</name>
<dbReference type="Gene3D" id="3.30.540.10">
    <property type="entry name" value="Fructose-1,6-Bisphosphatase, subunit A, domain 1"/>
    <property type="match status" value="1"/>
</dbReference>
<evidence type="ECO:0000256" key="5">
    <source>
        <dbReference type="ARBA" id="ARBA00022842"/>
    </source>
</evidence>
<dbReference type="GO" id="GO:0046854">
    <property type="term" value="P:phosphatidylinositol phosphate biosynthetic process"/>
    <property type="evidence" value="ECO:0007669"/>
    <property type="project" value="InterPro"/>
</dbReference>
<dbReference type="AlphaFoldDB" id="Q4C910"/>
<comment type="cofactor">
    <cofactor evidence="6">
        <name>Mg(2+)</name>
        <dbReference type="ChEBI" id="CHEBI:18420"/>
    </cofactor>
</comment>
<feature type="binding site" evidence="6">
    <location>
        <position position="71"/>
    </location>
    <ligand>
        <name>Mg(2+)</name>
        <dbReference type="ChEBI" id="CHEBI:18420"/>
        <label>1</label>
        <note>catalytic</note>
    </ligand>
</feature>
<dbReference type="Proteomes" id="UP000003922">
    <property type="component" value="Unassembled WGS sequence"/>
</dbReference>
<dbReference type="EMBL" id="AADV02000002">
    <property type="protein sequence ID" value="EAM52111.1"/>
    <property type="molecule type" value="Genomic_DNA"/>
</dbReference>
<reference evidence="7" key="1">
    <citation type="submission" date="2004-02" db="EMBL/GenBank/DDBJ databases">
        <authorList>
            <consortium name="DOE Joint Genome Institute"/>
        </authorList>
    </citation>
    <scope>NUCLEOTIDE SEQUENCE [LARGE SCALE GENOMIC DNA]</scope>
    <source>
        <strain evidence="7">WH 8501</strain>
    </source>
</reference>
<dbReference type="PANTHER" id="PTHR20854">
    <property type="entry name" value="INOSITOL MONOPHOSPHATASE"/>
    <property type="match status" value="1"/>
</dbReference>
<dbReference type="PANTHER" id="PTHR20854:SF4">
    <property type="entry name" value="INOSITOL-1-MONOPHOSPHATASE-RELATED"/>
    <property type="match status" value="1"/>
</dbReference>
<dbReference type="Gene3D" id="3.40.190.80">
    <property type="match status" value="1"/>
</dbReference>
<dbReference type="Pfam" id="PF00459">
    <property type="entry name" value="Inositol_P"/>
    <property type="match status" value="1"/>
</dbReference>
<dbReference type="GO" id="GO:0046872">
    <property type="term" value="F:metal ion binding"/>
    <property type="evidence" value="ECO:0007669"/>
    <property type="project" value="UniProtKB-KW"/>
</dbReference>
<dbReference type="OrthoDB" id="9772456at2"/>
<evidence type="ECO:0000256" key="3">
    <source>
        <dbReference type="ARBA" id="ARBA00022723"/>
    </source>
</evidence>
<dbReference type="CDD" id="cd01643">
    <property type="entry name" value="Bacterial_IMPase_like_2"/>
    <property type="match status" value="1"/>
</dbReference>
<feature type="binding site" evidence="6">
    <location>
        <position position="89"/>
    </location>
    <ligand>
        <name>Mg(2+)</name>
        <dbReference type="ChEBI" id="CHEBI:18420"/>
        <label>1</label>
        <note>catalytic</note>
    </ligand>
</feature>
<dbReference type="PROSITE" id="PS00629">
    <property type="entry name" value="IMP_1"/>
    <property type="match status" value="1"/>
</dbReference>
<reference evidence="7" key="2">
    <citation type="submission" date="2005-06" db="EMBL/GenBank/DDBJ databases">
        <title>Sequencing of the draft genome and assembly of Crocosphaera watsonii WH 8501.</title>
        <authorList>
            <consortium name="US DOE Joint Genome Institute (JGI-PGF)"/>
            <person name="Copeland A."/>
            <person name="Lucas S."/>
            <person name="Lapidus A."/>
            <person name="Barry K."/>
            <person name="Detter C."/>
            <person name="Glavina T."/>
            <person name="Hammon N."/>
            <person name="Israni S."/>
            <person name="Pitluck S."/>
            <person name="Richardson P."/>
        </authorList>
    </citation>
    <scope>NUCLEOTIDE SEQUENCE [LARGE SCALE GENOMIC DNA]</scope>
    <source>
        <strain evidence="7">WH 8501</strain>
    </source>
</reference>
<dbReference type="RefSeq" id="WP_007303768.1">
    <property type="nucleotide sequence ID" value="NZ_AADV02000002.1"/>
</dbReference>
<organism evidence="7 8">
    <name type="scientific">Crocosphaera watsonii WH 8501</name>
    <dbReference type="NCBI Taxonomy" id="165597"/>
    <lineage>
        <taxon>Bacteria</taxon>
        <taxon>Bacillati</taxon>
        <taxon>Cyanobacteriota</taxon>
        <taxon>Cyanophyceae</taxon>
        <taxon>Oscillatoriophycideae</taxon>
        <taxon>Chroococcales</taxon>
        <taxon>Aphanothecaceae</taxon>
        <taxon>Crocosphaera</taxon>
    </lineage>
</organism>
<dbReference type="PRINTS" id="PR00377">
    <property type="entry name" value="IMPHPHTASES"/>
</dbReference>
<keyword evidence="4 7" id="KW-0378">Hydrolase</keyword>
<dbReference type="InterPro" id="IPR020550">
    <property type="entry name" value="Inositol_monophosphatase_CS"/>
</dbReference>
<evidence type="ECO:0000256" key="6">
    <source>
        <dbReference type="PIRSR" id="PIRSR600760-2"/>
    </source>
</evidence>
<feature type="binding site" evidence="6">
    <location>
        <position position="90"/>
    </location>
    <ligand>
        <name>Mg(2+)</name>
        <dbReference type="ChEBI" id="CHEBI:18420"/>
        <label>2</label>
    </ligand>
</feature>